<dbReference type="RefSeq" id="XP_038063342.1">
    <property type="nucleotide sequence ID" value="XM_038207414.1"/>
</dbReference>
<reference evidence="3" key="1">
    <citation type="submission" date="2022-11" db="UniProtKB">
        <authorList>
            <consortium name="EnsemblMetazoa"/>
        </authorList>
    </citation>
    <scope>IDENTIFICATION</scope>
</reference>
<dbReference type="InterPro" id="IPR001878">
    <property type="entry name" value="Znf_CCHC"/>
</dbReference>
<protein>
    <recommendedName>
        <fullName evidence="2">CCHC-type domain-containing protein</fullName>
    </recommendedName>
</protein>
<dbReference type="InterPro" id="IPR036875">
    <property type="entry name" value="Znf_CCHC_sf"/>
</dbReference>
<dbReference type="Proteomes" id="UP000887568">
    <property type="component" value="Unplaced"/>
</dbReference>
<evidence type="ECO:0000256" key="1">
    <source>
        <dbReference type="PROSITE-ProRule" id="PRU00047"/>
    </source>
</evidence>
<keyword evidence="1" id="KW-0479">Metal-binding</keyword>
<dbReference type="PROSITE" id="PS50158">
    <property type="entry name" value="ZF_CCHC"/>
    <property type="match status" value="1"/>
</dbReference>
<organism evidence="3 4">
    <name type="scientific">Patiria miniata</name>
    <name type="common">Bat star</name>
    <name type="synonym">Asterina miniata</name>
    <dbReference type="NCBI Taxonomy" id="46514"/>
    <lineage>
        <taxon>Eukaryota</taxon>
        <taxon>Metazoa</taxon>
        <taxon>Echinodermata</taxon>
        <taxon>Eleutherozoa</taxon>
        <taxon>Asterozoa</taxon>
        <taxon>Asteroidea</taxon>
        <taxon>Valvatacea</taxon>
        <taxon>Valvatida</taxon>
        <taxon>Asterinidae</taxon>
        <taxon>Patiria</taxon>
    </lineage>
</organism>
<keyword evidence="4" id="KW-1185">Reference proteome</keyword>
<dbReference type="OMA" id="RNALIPW"/>
<dbReference type="SMART" id="SM00343">
    <property type="entry name" value="ZnF_C2HC"/>
    <property type="match status" value="1"/>
</dbReference>
<dbReference type="Gene3D" id="4.10.60.10">
    <property type="entry name" value="Zinc finger, CCHC-type"/>
    <property type="match status" value="1"/>
</dbReference>
<dbReference type="GO" id="GO:0008270">
    <property type="term" value="F:zinc ion binding"/>
    <property type="evidence" value="ECO:0007669"/>
    <property type="project" value="UniProtKB-KW"/>
</dbReference>
<dbReference type="Pfam" id="PF00098">
    <property type="entry name" value="zf-CCHC"/>
    <property type="match status" value="1"/>
</dbReference>
<keyword evidence="1" id="KW-0863">Zinc-finger</keyword>
<evidence type="ECO:0000313" key="4">
    <source>
        <dbReference type="Proteomes" id="UP000887568"/>
    </source>
</evidence>
<evidence type="ECO:0000313" key="3">
    <source>
        <dbReference type="EnsemblMetazoa" id="XP_038063342.1"/>
    </source>
</evidence>
<sequence>MSNPGDEASGTSTELLFEKFQLYFDQKFDKLSSTKPVTDPSIKELRNKLEAQELARPGNTAQYLFCGELQIILDKIKCAILQSCNTDAAISAIQQAEDLLADRKRKIKIADSSKAGWMTIQHLEKGAKKNQSPEELRKVQLAEEAACKELEGRKKLKRSSTDRQYASDFRSTTDRPLFRGMPNDMCFTCKMVGHWSRDCPFNVGLAPSSRVKPRAQAAMPVGYHTFHSRNALIPWQAPQLPLAITAFPSSAIGQASTSAAIPSGASVGNPTA</sequence>
<name>A0A914AI02_PATMI</name>
<proteinExistence type="predicted"/>
<dbReference type="AlphaFoldDB" id="A0A914AI02"/>
<feature type="domain" description="CCHC-type" evidence="2">
    <location>
        <begin position="186"/>
        <end position="200"/>
    </location>
</feature>
<keyword evidence="1" id="KW-0862">Zinc</keyword>
<dbReference type="SUPFAM" id="SSF57756">
    <property type="entry name" value="Retrovirus zinc finger-like domains"/>
    <property type="match status" value="1"/>
</dbReference>
<accession>A0A914AI02</accession>
<dbReference type="EnsemblMetazoa" id="XM_038207414.1">
    <property type="protein sequence ID" value="XP_038063342.1"/>
    <property type="gene ID" value="LOC119734034"/>
</dbReference>
<dbReference type="GeneID" id="119734034"/>
<dbReference type="GO" id="GO:0003676">
    <property type="term" value="F:nucleic acid binding"/>
    <property type="evidence" value="ECO:0007669"/>
    <property type="project" value="InterPro"/>
</dbReference>
<evidence type="ECO:0000259" key="2">
    <source>
        <dbReference type="PROSITE" id="PS50158"/>
    </source>
</evidence>